<feature type="domain" description="RNase H type-1" evidence="1">
    <location>
        <begin position="2"/>
        <end position="107"/>
    </location>
</feature>
<accession>A0A3P6ARS7</accession>
<dbReference type="Gramene" id="A02p20920.2_BraZ1">
    <property type="protein sequence ID" value="A02p20920.2_BraZ1.CDS.1"/>
    <property type="gene ID" value="A02g20920.2_BraZ1"/>
</dbReference>
<dbReference type="InterPro" id="IPR002156">
    <property type="entry name" value="RNaseH_domain"/>
</dbReference>
<proteinExistence type="predicted"/>
<protein>
    <recommendedName>
        <fullName evidence="1">RNase H type-1 domain-containing protein</fullName>
    </recommendedName>
</protein>
<dbReference type="Proteomes" id="UP000694005">
    <property type="component" value="Chromosome A02"/>
</dbReference>
<reference evidence="3" key="1">
    <citation type="submission" date="2018-11" db="EMBL/GenBank/DDBJ databases">
        <authorList>
            <consortium name="Genoscope - CEA"/>
            <person name="William W."/>
        </authorList>
    </citation>
    <scope>NUCLEOTIDE SEQUENCE</scope>
</reference>
<dbReference type="EMBL" id="LR031573">
    <property type="protein sequence ID" value="VDC88050.1"/>
    <property type="molecule type" value="Genomic_DNA"/>
</dbReference>
<dbReference type="Gene3D" id="3.30.420.10">
    <property type="entry name" value="Ribonuclease H-like superfamily/Ribonuclease H"/>
    <property type="match status" value="1"/>
</dbReference>
<dbReference type="InterPro" id="IPR036397">
    <property type="entry name" value="RNaseH_sf"/>
</dbReference>
<sequence length="116" mass="12491">MGWIIKTVAGDVLCRGSSNRSHVCTVLMAEALALREALKKAQELNLQSLQVFSDSQVLVSTLDAGVDLNEIAGVLQDVKSLTTLFCPLSFVFIPRVEKSQADTLAKSSLSRLLNVG</sequence>
<dbReference type="InterPro" id="IPR052929">
    <property type="entry name" value="RNase_H-like_EbsB-rel"/>
</dbReference>
<evidence type="ECO:0000313" key="2">
    <source>
        <dbReference type="EMBL" id="CAG7893140.1"/>
    </source>
</evidence>
<dbReference type="InterPro" id="IPR044730">
    <property type="entry name" value="RNase_H-like_dom_plant"/>
</dbReference>
<dbReference type="SUPFAM" id="SSF53098">
    <property type="entry name" value="Ribonuclease H-like"/>
    <property type="match status" value="1"/>
</dbReference>
<organism evidence="3">
    <name type="scientific">Brassica campestris</name>
    <name type="common">Field mustard</name>
    <dbReference type="NCBI Taxonomy" id="3711"/>
    <lineage>
        <taxon>Eukaryota</taxon>
        <taxon>Viridiplantae</taxon>
        <taxon>Streptophyta</taxon>
        <taxon>Embryophyta</taxon>
        <taxon>Tracheophyta</taxon>
        <taxon>Spermatophyta</taxon>
        <taxon>Magnoliopsida</taxon>
        <taxon>eudicotyledons</taxon>
        <taxon>Gunneridae</taxon>
        <taxon>Pentapetalae</taxon>
        <taxon>rosids</taxon>
        <taxon>malvids</taxon>
        <taxon>Brassicales</taxon>
        <taxon>Brassicaceae</taxon>
        <taxon>Brassiceae</taxon>
        <taxon>Brassica</taxon>
    </lineage>
</organism>
<evidence type="ECO:0000259" key="1">
    <source>
        <dbReference type="Pfam" id="PF13456"/>
    </source>
</evidence>
<dbReference type="PANTHER" id="PTHR47074">
    <property type="entry name" value="BNAC02G40300D PROTEIN"/>
    <property type="match status" value="1"/>
</dbReference>
<dbReference type="PANTHER" id="PTHR47074:SF11">
    <property type="entry name" value="REVERSE TRANSCRIPTASE-LIKE PROTEIN"/>
    <property type="match status" value="1"/>
</dbReference>
<dbReference type="AlphaFoldDB" id="A0A3P6ARS7"/>
<evidence type="ECO:0000313" key="3">
    <source>
        <dbReference type="EMBL" id="VDC88050.1"/>
    </source>
</evidence>
<dbReference type="EMBL" id="LS974618">
    <property type="protein sequence ID" value="CAG7893140.1"/>
    <property type="molecule type" value="Genomic_DNA"/>
</dbReference>
<dbReference type="Pfam" id="PF13456">
    <property type="entry name" value="RVT_3"/>
    <property type="match status" value="1"/>
</dbReference>
<dbReference type="InterPro" id="IPR012337">
    <property type="entry name" value="RNaseH-like_sf"/>
</dbReference>
<name>A0A3P6ARS7_BRACM</name>
<dbReference type="CDD" id="cd06222">
    <property type="entry name" value="RNase_H_like"/>
    <property type="match status" value="1"/>
</dbReference>
<dbReference type="GO" id="GO:0003676">
    <property type="term" value="F:nucleic acid binding"/>
    <property type="evidence" value="ECO:0007669"/>
    <property type="project" value="InterPro"/>
</dbReference>
<gene>
    <name evidence="3" type="ORF">BRAA02T06627Z</name>
    <name evidence="2" type="ORF">BRAPAZ1V2_A02P20920.2</name>
</gene>
<dbReference type="GO" id="GO:0004523">
    <property type="term" value="F:RNA-DNA hybrid ribonuclease activity"/>
    <property type="evidence" value="ECO:0007669"/>
    <property type="project" value="InterPro"/>
</dbReference>